<feature type="domain" description="CBS" evidence="6">
    <location>
        <begin position="151"/>
        <end position="211"/>
    </location>
</feature>
<accession>A0A501PH69</accession>
<evidence type="ECO:0000256" key="2">
    <source>
        <dbReference type="ARBA" id="ARBA00022737"/>
    </source>
</evidence>
<name>A0A501PH69_9PROT</name>
<evidence type="ECO:0000256" key="4">
    <source>
        <dbReference type="PROSITE-ProRule" id="PRU00703"/>
    </source>
</evidence>
<dbReference type="CDD" id="cd04590">
    <property type="entry name" value="CBS_pair_CorC_HlyC_assoc"/>
    <property type="match status" value="1"/>
</dbReference>
<reference evidence="8" key="1">
    <citation type="submission" date="2019-06" db="EMBL/GenBank/DDBJ databases">
        <title>The complete genome of Emcibacter congregatus ZYLT.</title>
        <authorList>
            <person name="Zhao Z."/>
        </authorList>
    </citation>
    <scope>NUCLEOTIDE SEQUENCE [LARGE SCALE GENOMIC DNA]</scope>
    <source>
        <strain evidence="8">MCCC 1A06723</strain>
    </source>
</reference>
<dbReference type="AlphaFoldDB" id="A0A501PH69"/>
<evidence type="ECO:0000259" key="6">
    <source>
        <dbReference type="PROSITE" id="PS51371"/>
    </source>
</evidence>
<dbReference type="Gene3D" id="3.30.465.10">
    <property type="match status" value="1"/>
</dbReference>
<protein>
    <submittedName>
        <fullName evidence="7">HlyC/CorC family transporter</fullName>
    </submittedName>
</protein>
<dbReference type="InterPro" id="IPR000644">
    <property type="entry name" value="CBS_dom"/>
</dbReference>
<evidence type="ECO:0000313" key="7">
    <source>
        <dbReference type="EMBL" id="TPD59759.1"/>
    </source>
</evidence>
<evidence type="ECO:0000256" key="5">
    <source>
        <dbReference type="SAM" id="MobiDB-lite"/>
    </source>
</evidence>
<dbReference type="InterPro" id="IPR016169">
    <property type="entry name" value="FAD-bd_PCMH_sub2"/>
</dbReference>
<dbReference type="PANTHER" id="PTHR22777:SF27">
    <property type="entry name" value="MAGNESIUM AND COBALT EFFLUX PROTEIN CORC"/>
    <property type="match status" value="1"/>
</dbReference>
<dbReference type="SUPFAM" id="SSF56176">
    <property type="entry name" value="FAD-binding/transporter-associated domain-like"/>
    <property type="match status" value="1"/>
</dbReference>
<dbReference type="FunFam" id="3.10.580.10:FF:000002">
    <property type="entry name" value="Magnesium/cobalt efflux protein CorC"/>
    <property type="match status" value="1"/>
</dbReference>
<evidence type="ECO:0000313" key="8">
    <source>
        <dbReference type="Proteomes" id="UP000319148"/>
    </source>
</evidence>
<dbReference type="EMBL" id="VFIY01000010">
    <property type="protein sequence ID" value="TPD59759.1"/>
    <property type="molecule type" value="Genomic_DNA"/>
</dbReference>
<dbReference type="PANTHER" id="PTHR22777">
    <property type="entry name" value="HEMOLYSIN-RELATED"/>
    <property type="match status" value="1"/>
</dbReference>
<dbReference type="InterPro" id="IPR036318">
    <property type="entry name" value="FAD-bd_PCMH-like_sf"/>
</dbReference>
<dbReference type="Gene3D" id="3.10.580.10">
    <property type="entry name" value="CBS-domain"/>
    <property type="match status" value="1"/>
</dbReference>
<dbReference type="GO" id="GO:0005886">
    <property type="term" value="C:plasma membrane"/>
    <property type="evidence" value="ECO:0007669"/>
    <property type="project" value="TreeGrafter"/>
</dbReference>
<dbReference type="InterPro" id="IPR044751">
    <property type="entry name" value="Ion_transp-like_CBS"/>
</dbReference>
<dbReference type="SUPFAM" id="SSF54631">
    <property type="entry name" value="CBS-domain pair"/>
    <property type="match status" value="1"/>
</dbReference>
<feature type="region of interest" description="Disordered" evidence="5">
    <location>
        <begin position="1"/>
        <end position="23"/>
    </location>
</feature>
<dbReference type="GO" id="GO:0050660">
    <property type="term" value="F:flavin adenine dinucleotide binding"/>
    <property type="evidence" value="ECO:0007669"/>
    <property type="project" value="InterPro"/>
</dbReference>
<dbReference type="Pfam" id="PF03471">
    <property type="entry name" value="CorC_HlyC"/>
    <property type="match status" value="1"/>
</dbReference>
<comment type="similarity">
    <text evidence="1">Belongs to the UPF0053 family. Hemolysin C subfamily.</text>
</comment>
<dbReference type="InterPro" id="IPR005170">
    <property type="entry name" value="Transptr-assoc_dom"/>
</dbReference>
<dbReference type="OrthoDB" id="9797674at2"/>
<feature type="domain" description="CBS" evidence="6">
    <location>
        <begin position="82"/>
        <end position="141"/>
    </location>
</feature>
<keyword evidence="8" id="KW-1185">Reference proteome</keyword>
<keyword evidence="2" id="KW-0677">Repeat</keyword>
<proteinExistence type="inferred from homology"/>
<dbReference type="RefSeq" id="WP_139940731.1">
    <property type="nucleotide sequence ID" value="NZ_JBHSYP010000006.1"/>
</dbReference>
<dbReference type="Pfam" id="PF00571">
    <property type="entry name" value="CBS"/>
    <property type="match status" value="2"/>
</dbReference>
<sequence length="320" mass="35473">MNLQNGTIGEKAEAEPSSSNKGGFWSWLKKLVTTRNGDASLKESLEEVIEEFEAEDSSLREEERSIIKNTLAFGDKRVDEIMVPRADIIAVEASTGFEELMQVFRQASTSRLPVYRESLDEVIAMVHIKDVFKAFASREAEDGELPPLKSLHRPILFVPPSMRLMDILVKMQATHIHMALVVDEYGGTDGLVTIEDLVEQIVGDIEDEHDIVAEELLSELPGGRLRADARLTIEELEDLLSLDLLPDEQDDDVDTLGGLVFTLAGSIPHVGEIVEHDNGLRFEIIEGDERRIKTILIHRPKPETMPPNNQAAGGDSGNGD</sequence>
<keyword evidence="3 4" id="KW-0129">CBS domain</keyword>
<dbReference type="SMART" id="SM00116">
    <property type="entry name" value="CBS"/>
    <property type="match status" value="2"/>
</dbReference>
<dbReference type="InterPro" id="IPR046342">
    <property type="entry name" value="CBS_dom_sf"/>
</dbReference>
<dbReference type="PROSITE" id="PS51371">
    <property type="entry name" value="CBS"/>
    <property type="match status" value="2"/>
</dbReference>
<evidence type="ECO:0000256" key="3">
    <source>
        <dbReference type="ARBA" id="ARBA00023122"/>
    </source>
</evidence>
<comment type="caution">
    <text evidence="7">The sequence shown here is derived from an EMBL/GenBank/DDBJ whole genome shotgun (WGS) entry which is preliminary data.</text>
</comment>
<dbReference type="Proteomes" id="UP000319148">
    <property type="component" value="Unassembled WGS sequence"/>
</dbReference>
<feature type="region of interest" description="Disordered" evidence="5">
    <location>
        <begin position="300"/>
        <end position="320"/>
    </location>
</feature>
<evidence type="ECO:0000256" key="1">
    <source>
        <dbReference type="ARBA" id="ARBA00006446"/>
    </source>
</evidence>
<organism evidence="7 8">
    <name type="scientific">Emcibacter nanhaiensis</name>
    <dbReference type="NCBI Taxonomy" id="1505037"/>
    <lineage>
        <taxon>Bacteria</taxon>
        <taxon>Pseudomonadati</taxon>
        <taxon>Pseudomonadota</taxon>
        <taxon>Alphaproteobacteria</taxon>
        <taxon>Emcibacterales</taxon>
        <taxon>Emcibacteraceae</taxon>
        <taxon>Emcibacter</taxon>
    </lineage>
</organism>
<gene>
    <name evidence="7" type="ORF">FIV46_09715</name>
</gene>
<dbReference type="SMART" id="SM01091">
    <property type="entry name" value="CorC_HlyC"/>
    <property type="match status" value="1"/>
</dbReference>